<name>A0A8J5GDS4_ZINOF</name>
<dbReference type="AlphaFoldDB" id="A0A8J5GDS4"/>
<evidence type="ECO:0000259" key="6">
    <source>
        <dbReference type="Pfam" id="PF13720"/>
    </source>
</evidence>
<dbReference type="Pfam" id="PF00132">
    <property type="entry name" value="Hexapep"/>
    <property type="match status" value="2"/>
</dbReference>
<evidence type="ECO:0000256" key="2">
    <source>
        <dbReference type="ARBA" id="ARBA00022556"/>
    </source>
</evidence>
<dbReference type="InterPro" id="IPR010137">
    <property type="entry name" value="Lipid_A_LpxA"/>
</dbReference>
<dbReference type="InterPro" id="IPR029098">
    <property type="entry name" value="Acetyltransf_C"/>
</dbReference>
<dbReference type="Proteomes" id="UP000734854">
    <property type="component" value="Unassembled WGS sequence"/>
</dbReference>
<gene>
    <name evidence="7" type="ORF">ZIOFF_042271</name>
</gene>
<dbReference type="Pfam" id="PF13720">
    <property type="entry name" value="Acetyltransf_11"/>
    <property type="match status" value="1"/>
</dbReference>
<reference evidence="7 8" key="1">
    <citation type="submission" date="2020-08" db="EMBL/GenBank/DDBJ databases">
        <title>Plant Genome Project.</title>
        <authorList>
            <person name="Zhang R.-G."/>
        </authorList>
    </citation>
    <scope>NUCLEOTIDE SEQUENCE [LARGE SCALE GENOMIC DNA]</scope>
    <source>
        <tissue evidence="7">Rhizome</tissue>
    </source>
</reference>
<keyword evidence="3" id="KW-0808">Transferase</keyword>
<dbReference type="CDD" id="cd03351">
    <property type="entry name" value="LbH_UDP-GlcNAc_AT"/>
    <property type="match status" value="1"/>
</dbReference>
<keyword evidence="8" id="KW-1185">Reference proteome</keyword>
<feature type="domain" description="UDP N-acetylglucosamine O-acyltransferase C-terminal" evidence="6">
    <location>
        <begin position="230"/>
        <end position="324"/>
    </location>
</feature>
<dbReference type="GO" id="GO:0008780">
    <property type="term" value="F:acyl-[acyl-carrier-protein]-UDP-N-acetylglucosamine O-acyltransferase activity"/>
    <property type="evidence" value="ECO:0007669"/>
    <property type="project" value="InterPro"/>
</dbReference>
<dbReference type="InterPro" id="IPR001451">
    <property type="entry name" value="Hexapep"/>
</dbReference>
<keyword evidence="5" id="KW-0012">Acyltransferase</keyword>
<evidence type="ECO:0000256" key="1">
    <source>
        <dbReference type="ARBA" id="ARBA00022516"/>
    </source>
</evidence>
<organism evidence="7 8">
    <name type="scientific">Zingiber officinale</name>
    <name type="common">Ginger</name>
    <name type="synonym">Amomum zingiber</name>
    <dbReference type="NCBI Taxonomy" id="94328"/>
    <lineage>
        <taxon>Eukaryota</taxon>
        <taxon>Viridiplantae</taxon>
        <taxon>Streptophyta</taxon>
        <taxon>Embryophyta</taxon>
        <taxon>Tracheophyta</taxon>
        <taxon>Spermatophyta</taxon>
        <taxon>Magnoliopsida</taxon>
        <taxon>Liliopsida</taxon>
        <taxon>Zingiberales</taxon>
        <taxon>Zingiberaceae</taxon>
        <taxon>Zingiber</taxon>
    </lineage>
</organism>
<sequence length="332" mass="36198">MLAVSSLRRLIFSSVRLFSRRRFHADFFGSGESSLIHPTSIIHPDAVLGQGVSIGPFCTVGSAVKIGNACQLHASSHIVGETEIGDHCIIQTGAVVGADLPGLTVLGHHNVVGHYAVVGVKCQDLKYKPGDECFLYIGDHNDIREYSSIHRSSKSCDKTIIGDNNLIMGHSHIAHDCKIGNKNIFANNTLLAGHVVVEDYVHTSGAIAVHQFCHIGSHSFIGGGAMVTQDIPKFMMVSGGRAELRGLNLEGLRRHGFSEIEEEDVRGMRKAYQKIFMVNEANSGGLDDRLSQVEHDEEVACFSAVTHMVQSIRESFRPNRRGICKFRNPSAS</sequence>
<dbReference type="PANTHER" id="PTHR43480:SF1">
    <property type="entry name" value="ACYL-[ACYL-CARRIER-PROTEIN]--UDP-N-ACETYLGLUCOSAMINE O-ACYLTRANSFERASE, MITOCHONDRIAL-RELATED"/>
    <property type="match status" value="1"/>
</dbReference>
<accession>A0A8J5GDS4</accession>
<evidence type="ECO:0000313" key="8">
    <source>
        <dbReference type="Proteomes" id="UP000734854"/>
    </source>
</evidence>
<evidence type="ECO:0000256" key="5">
    <source>
        <dbReference type="ARBA" id="ARBA00023315"/>
    </source>
</evidence>
<keyword evidence="1" id="KW-0444">Lipid biosynthesis</keyword>
<evidence type="ECO:0000256" key="4">
    <source>
        <dbReference type="ARBA" id="ARBA00023098"/>
    </source>
</evidence>
<protein>
    <recommendedName>
        <fullName evidence="6">UDP N-acetylglucosamine O-acyltransferase C-terminal domain-containing protein</fullName>
    </recommendedName>
</protein>
<dbReference type="GO" id="GO:0016020">
    <property type="term" value="C:membrane"/>
    <property type="evidence" value="ECO:0007669"/>
    <property type="project" value="GOC"/>
</dbReference>
<evidence type="ECO:0000256" key="3">
    <source>
        <dbReference type="ARBA" id="ARBA00022679"/>
    </source>
</evidence>
<keyword evidence="4" id="KW-0443">Lipid metabolism</keyword>
<dbReference type="EMBL" id="JACMSC010000011">
    <property type="protein sequence ID" value="KAG6502379.1"/>
    <property type="molecule type" value="Genomic_DNA"/>
</dbReference>
<keyword evidence="2" id="KW-0441">Lipid A biosynthesis</keyword>
<proteinExistence type="predicted"/>
<dbReference type="GO" id="GO:0009245">
    <property type="term" value="P:lipid A biosynthetic process"/>
    <property type="evidence" value="ECO:0007669"/>
    <property type="project" value="UniProtKB-KW"/>
</dbReference>
<dbReference type="NCBIfam" id="NF003657">
    <property type="entry name" value="PRK05289.1"/>
    <property type="match status" value="1"/>
</dbReference>
<dbReference type="OrthoDB" id="25818at2759"/>
<evidence type="ECO:0000313" key="7">
    <source>
        <dbReference type="EMBL" id="KAG6502379.1"/>
    </source>
</evidence>
<comment type="caution">
    <text evidence="7">The sequence shown here is derived from an EMBL/GenBank/DDBJ whole genome shotgun (WGS) entry which is preliminary data.</text>
</comment>
<dbReference type="PANTHER" id="PTHR43480">
    <property type="entry name" value="ACYL-[ACYL-CARRIER-PROTEIN]--UDP-N-ACETYLGLUCOSAMINE O-ACYLTRANSFERASE"/>
    <property type="match status" value="1"/>
</dbReference>